<accession>A0AA38H6W5</accession>
<reference evidence="1" key="1">
    <citation type="journal article" date="2022" name="G3 (Bethesda)">
        <title>High quality genome of the basidiomycete yeast Dioszegia hungarica PDD-24b-2 isolated from cloud water.</title>
        <authorList>
            <person name="Jarrige D."/>
            <person name="Haridas S."/>
            <person name="Bleykasten-Grosshans C."/>
            <person name="Joly M."/>
            <person name="Nadalig T."/>
            <person name="Sancelme M."/>
            <person name="Vuilleumier S."/>
            <person name="Grigoriev I.V."/>
            <person name="Amato P."/>
            <person name="Bringel F."/>
        </authorList>
    </citation>
    <scope>NUCLEOTIDE SEQUENCE</scope>
    <source>
        <strain evidence="1">PDD-24b-2</strain>
    </source>
</reference>
<dbReference type="AlphaFoldDB" id="A0AA38H6W5"/>
<dbReference type="Proteomes" id="UP001164286">
    <property type="component" value="Unassembled WGS sequence"/>
</dbReference>
<evidence type="ECO:0000313" key="1">
    <source>
        <dbReference type="EMBL" id="KAI9633896.1"/>
    </source>
</evidence>
<comment type="caution">
    <text evidence="1">The sequence shown here is derived from an EMBL/GenBank/DDBJ whole genome shotgun (WGS) entry which is preliminary data.</text>
</comment>
<organism evidence="1 2">
    <name type="scientific">Dioszegia hungarica</name>
    <dbReference type="NCBI Taxonomy" id="4972"/>
    <lineage>
        <taxon>Eukaryota</taxon>
        <taxon>Fungi</taxon>
        <taxon>Dikarya</taxon>
        <taxon>Basidiomycota</taxon>
        <taxon>Agaricomycotina</taxon>
        <taxon>Tremellomycetes</taxon>
        <taxon>Tremellales</taxon>
        <taxon>Bulleribasidiaceae</taxon>
        <taxon>Dioszegia</taxon>
    </lineage>
</organism>
<sequence>MSSLNSEPKHIPQPDCSHALFHAGQWLDHKTDTVQTRVSVTICKPSVSEEEVSKADATLWDFIQASHDEEVEHIGEAGLAAMEEHDDQMTAFRKRIFESAVRNAYGHLNLDWNFDDIADYPHAFAWHEHTCDLEAKHKSTQTSTSRETPVTDPSALRVTAYRGPIPTHGQTFTSATSSQGTKKSRFSFAGLLGGKKKPKD</sequence>
<dbReference type="GeneID" id="77729367"/>
<gene>
    <name evidence="1" type="ORF">MKK02DRAFT_38566</name>
</gene>
<protein>
    <submittedName>
        <fullName evidence="1">Uncharacterized protein</fullName>
    </submittedName>
</protein>
<dbReference type="RefSeq" id="XP_052943673.1">
    <property type="nucleotide sequence ID" value="XM_053090162.1"/>
</dbReference>
<dbReference type="EMBL" id="JAKWFO010000008">
    <property type="protein sequence ID" value="KAI9633896.1"/>
    <property type="molecule type" value="Genomic_DNA"/>
</dbReference>
<keyword evidence="2" id="KW-1185">Reference proteome</keyword>
<proteinExistence type="predicted"/>
<evidence type="ECO:0000313" key="2">
    <source>
        <dbReference type="Proteomes" id="UP001164286"/>
    </source>
</evidence>
<name>A0AA38H6W5_9TREE</name>